<evidence type="ECO:0000313" key="4">
    <source>
        <dbReference type="Proteomes" id="UP000293369"/>
    </source>
</evidence>
<reference evidence="2 4" key="2">
    <citation type="submission" date="2019-02" db="EMBL/GenBank/DDBJ databases">
        <title>Pseudomonas spp from wheat grain.</title>
        <authorList>
            <person name="Cho G.-S."/>
            <person name="Franz C.M.A.P."/>
        </authorList>
    </citation>
    <scope>NUCLEOTIDE SEQUENCE [LARGE SCALE GENOMIC DNA]</scope>
    <source>
        <strain evidence="2 4">133NRW</strain>
    </source>
</reference>
<dbReference type="EMBL" id="SGFE01000064">
    <property type="protein sequence ID" value="RZI29268.1"/>
    <property type="molecule type" value="Genomic_DNA"/>
</dbReference>
<dbReference type="KEGG" id="poi:BOP93_10485"/>
<gene>
    <name evidence="1" type="ORF">BOP93_10485</name>
    <name evidence="2" type="ORF">EUX57_23800</name>
</gene>
<evidence type="ECO:0000313" key="2">
    <source>
        <dbReference type="EMBL" id="RZI29268.1"/>
    </source>
</evidence>
<proteinExistence type="predicted"/>
<accession>A0A2L0S405</accession>
<dbReference type="Proteomes" id="UP000239888">
    <property type="component" value="Chromosome"/>
</dbReference>
<organism evidence="1 3">
    <name type="scientific">Pseudomonas orientalis</name>
    <dbReference type="NCBI Taxonomy" id="76758"/>
    <lineage>
        <taxon>Bacteria</taxon>
        <taxon>Pseudomonadati</taxon>
        <taxon>Pseudomonadota</taxon>
        <taxon>Gammaproteobacteria</taxon>
        <taxon>Pseudomonadales</taxon>
        <taxon>Pseudomonadaceae</taxon>
        <taxon>Pseudomonas</taxon>
    </lineage>
</organism>
<name>A0A2L0S405_9PSED</name>
<dbReference type="RefSeq" id="WP_065895611.1">
    <property type="nucleotide sequence ID" value="NZ_SGFD01000049.1"/>
</dbReference>
<sequence>MQFGINDAQGNSLGDGYIGLQPGEDGKAQVPFSGFGSHFTAPDGSCDADGGPGASNSTTVDFTFGHQYNLTVEQDPQNPQRLSGYIQDVTDPEHLGPRQHVKDLYVDRKVSLTTSYSGFVEHYGKEIDRSSQIAPTAGSFSAPFTTDDQGNIKVGSVKSEGLYGRFRNSITGDLQVTRVNGEGKALKFSFQGVGYQKPG</sequence>
<dbReference type="Proteomes" id="UP000293369">
    <property type="component" value="Unassembled WGS sequence"/>
</dbReference>
<dbReference type="EMBL" id="CP018049">
    <property type="protein sequence ID" value="AUZ49040.1"/>
    <property type="molecule type" value="Genomic_DNA"/>
</dbReference>
<protein>
    <submittedName>
        <fullName evidence="1">Uncharacterized protein</fullName>
    </submittedName>
</protein>
<evidence type="ECO:0000313" key="3">
    <source>
        <dbReference type="Proteomes" id="UP000239888"/>
    </source>
</evidence>
<reference evidence="1 3" key="1">
    <citation type="journal article" date="2018" name="Front. Microbiol.">
        <title>Pseudomonas orientalis F9: A Potent Antagonist against Phytopathogens with Phytotoxic Effect in the Apple Flower.</title>
        <authorList>
            <person name="Zengerer V."/>
            <person name="Schmid M."/>
            <person name="Bieri M."/>
            <person name="Muller D.C."/>
            <person name="Remus-Emsermann M.N.P."/>
            <person name="Ahrens C.H."/>
            <person name="Pelludat C."/>
        </authorList>
    </citation>
    <scope>NUCLEOTIDE SEQUENCE [LARGE SCALE GENOMIC DNA]</scope>
    <source>
        <strain evidence="1 3">F9</strain>
    </source>
</reference>
<evidence type="ECO:0000313" key="1">
    <source>
        <dbReference type="EMBL" id="AUZ49040.1"/>
    </source>
</evidence>
<dbReference type="AlphaFoldDB" id="A0A2L0S405"/>